<dbReference type="Pfam" id="PF00460">
    <property type="entry name" value="Flg_bb_rod"/>
    <property type="match status" value="1"/>
</dbReference>
<evidence type="ECO:0000259" key="6">
    <source>
        <dbReference type="Pfam" id="PF06429"/>
    </source>
</evidence>
<sequence length="457" mass="47367">MSLFSSLTTAVSGLNAQQSAIGNISDNVANAQTVGFKEIGTSFENLVTDSNQNFNQPGGVLAKPVYENSLAGNLVSAQYSTDLAISGNGFFQVKAPPSTTAGTATGSQFASSNYYTRRGDFQINNQGYLVNGAGYYLEGYAVNPQTNVVNNANGSAVPIQVTQLLDNPVATTKVTLNANLPSSYPVVGATNYTSPAPVSEQLYDAFGNTHQASIQFDHTATNTWTASITLAGATNPAATFTLKFGDGTTTYPTSSGGTYTPAAGTLASITETTVPAQATSVAQAATTGTAATFTIPYAIGAATQPLTFNFGQFGVDTGLTQFADSQVNVSSIVQDGIPRGSFQSLSIDNNGNVALNYSNGQSLTYFQIPIAQFNAPNQLQRLDGSAFSATQGSGAAQLSQANDNGAGSISSSTLEQSNVDIASEFTKLITAQNVYSANSKVITTDNQLLQTIINVIQ</sequence>
<keyword evidence="8" id="KW-0969">Cilium</keyword>
<organism evidence="8 9">
    <name type="scientific">Aliidongia dinghuensis</name>
    <dbReference type="NCBI Taxonomy" id="1867774"/>
    <lineage>
        <taxon>Bacteria</taxon>
        <taxon>Pseudomonadati</taxon>
        <taxon>Pseudomonadota</taxon>
        <taxon>Alphaproteobacteria</taxon>
        <taxon>Rhodospirillales</taxon>
        <taxon>Dongiaceae</taxon>
        <taxon>Aliidongia</taxon>
    </lineage>
</organism>
<comment type="function">
    <text evidence="4">A flexible structure which links the flagellar filament to the drive apparatus in the basal body.</text>
</comment>
<keyword evidence="9" id="KW-1185">Reference proteome</keyword>
<keyword evidence="8" id="KW-0966">Cell projection</keyword>
<evidence type="ECO:0000256" key="1">
    <source>
        <dbReference type="ARBA" id="ARBA00004117"/>
    </source>
</evidence>
<reference evidence="8" key="1">
    <citation type="journal article" date="2014" name="Int. J. Syst. Evol. Microbiol.">
        <title>Complete genome sequence of Corynebacterium casei LMG S-19264T (=DSM 44701T), isolated from a smear-ripened cheese.</title>
        <authorList>
            <consortium name="US DOE Joint Genome Institute (JGI-PGF)"/>
            <person name="Walter F."/>
            <person name="Albersmeier A."/>
            <person name="Kalinowski J."/>
            <person name="Ruckert C."/>
        </authorList>
    </citation>
    <scope>NUCLEOTIDE SEQUENCE</scope>
    <source>
        <strain evidence="8">CGMCC 1.15725</strain>
    </source>
</reference>
<evidence type="ECO:0000259" key="7">
    <source>
        <dbReference type="Pfam" id="PF22692"/>
    </source>
</evidence>
<gene>
    <name evidence="8" type="primary">flgE</name>
    <name evidence="8" type="ORF">GCM10011611_29440</name>
</gene>
<keyword evidence="8" id="KW-0282">Flagellum</keyword>
<evidence type="ECO:0000259" key="5">
    <source>
        <dbReference type="Pfam" id="PF00460"/>
    </source>
</evidence>
<dbReference type="EMBL" id="BMJQ01000007">
    <property type="protein sequence ID" value="GGF21493.1"/>
    <property type="molecule type" value="Genomic_DNA"/>
</dbReference>
<protein>
    <recommendedName>
        <fullName evidence="4">Flagellar hook protein FlgE</fullName>
    </recommendedName>
</protein>
<dbReference type="NCBIfam" id="TIGR03506">
    <property type="entry name" value="FlgEFG_subfam"/>
    <property type="match status" value="1"/>
</dbReference>
<dbReference type="PANTHER" id="PTHR30435">
    <property type="entry name" value="FLAGELLAR PROTEIN"/>
    <property type="match status" value="1"/>
</dbReference>
<name>A0A8J2YUY7_9PROT</name>
<evidence type="ECO:0000313" key="8">
    <source>
        <dbReference type="EMBL" id="GGF21493.1"/>
    </source>
</evidence>
<dbReference type="Proteomes" id="UP000646365">
    <property type="component" value="Unassembled WGS sequence"/>
</dbReference>
<feature type="domain" description="Flagellar basal body rod protein N-terminal" evidence="5">
    <location>
        <begin position="7"/>
        <end position="37"/>
    </location>
</feature>
<dbReference type="InterPro" id="IPR020013">
    <property type="entry name" value="Flagellar_FlgE/F/G"/>
</dbReference>
<dbReference type="Gene3D" id="2.60.98.20">
    <property type="entry name" value="Flagellar hook protein FlgE"/>
    <property type="match status" value="1"/>
</dbReference>
<dbReference type="InterPro" id="IPR037925">
    <property type="entry name" value="FlgE/F/G-like"/>
</dbReference>
<dbReference type="GO" id="GO:0071978">
    <property type="term" value="P:bacterial-type flagellum-dependent swarming motility"/>
    <property type="evidence" value="ECO:0007669"/>
    <property type="project" value="TreeGrafter"/>
</dbReference>
<dbReference type="Pfam" id="PF06429">
    <property type="entry name" value="Flg_bbr_C"/>
    <property type="match status" value="1"/>
</dbReference>
<evidence type="ECO:0000313" key="9">
    <source>
        <dbReference type="Proteomes" id="UP000646365"/>
    </source>
</evidence>
<accession>A0A8J2YUY7</accession>
<dbReference type="InterPro" id="IPR037058">
    <property type="entry name" value="Falgellar_hook_FlgE_sf"/>
</dbReference>
<dbReference type="GO" id="GO:0005829">
    <property type="term" value="C:cytosol"/>
    <property type="evidence" value="ECO:0007669"/>
    <property type="project" value="TreeGrafter"/>
</dbReference>
<evidence type="ECO:0000256" key="4">
    <source>
        <dbReference type="RuleBase" id="RU362116"/>
    </source>
</evidence>
<dbReference type="InterPro" id="IPR010930">
    <property type="entry name" value="Flg_bb/hook_C_dom"/>
</dbReference>
<dbReference type="InterPro" id="IPR053967">
    <property type="entry name" value="LlgE_F_G-like_D1"/>
</dbReference>
<dbReference type="GO" id="GO:0009425">
    <property type="term" value="C:bacterial-type flagellum basal body"/>
    <property type="evidence" value="ECO:0007669"/>
    <property type="project" value="UniProtKB-SubCell"/>
</dbReference>
<dbReference type="GO" id="GO:0009424">
    <property type="term" value="C:bacterial-type flagellum hook"/>
    <property type="evidence" value="ECO:0007669"/>
    <property type="project" value="TreeGrafter"/>
</dbReference>
<comment type="similarity">
    <text evidence="2 4">Belongs to the flagella basal body rod proteins family.</text>
</comment>
<dbReference type="InterPro" id="IPR001444">
    <property type="entry name" value="Flag_bb_rod_N"/>
</dbReference>
<comment type="caution">
    <text evidence="8">The sequence shown here is derived from an EMBL/GenBank/DDBJ whole genome shotgun (WGS) entry which is preliminary data.</text>
</comment>
<dbReference type="PANTHER" id="PTHR30435:SF1">
    <property type="entry name" value="FLAGELLAR HOOK PROTEIN FLGE"/>
    <property type="match status" value="1"/>
</dbReference>
<evidence type="ECO:0000256" key="2">
    <source>
        <dbReference type="ARBA" id="ARBA00009677"/>
    </source>
</evidence>
<proteinExistence type="inferred from homology"/>
<dbReference type="Pfam" id="PF22692">
    <property type="entry name" value="LlgE_F_G_D1"/>
    <property type="match status" value="1"/>
</dbReference>
<dbReference type="AlphaFoldDB" id="A0A8J2YUY7"/>
<feature type="domain" description="Flagellar hook protein FlgE/F/G-like D1" evidence="7">
    <location>
        <begin position="84"/>
        <end position="149"/>
    </location>
</feature>
<evidence type="ECO:0000256" key="3">
    <source>
        <dbReference type="ARBA" id="ARBA00023143"/>
    </source>
</evidence>
<comment type="subcellular location">
    <subcellularLocation>
        <location evidence="1 4">Bacterial flagellum basal body</location>
    </subcellularLocation>
</comment>
<reference evidence="8" key="2">
    <citation type="submission" date="2020-09" db="EMBL/GenBank/DDBJ databases">
        <authorList>
            <person name="Sun Q."/>
            <person name="Zhou Y."/>
        </authorList>
    </citation>
    <scope>NUCLEOTIDE SEQUENCE</scope>
    <source>
        <strain evidence="8">CGMCC 1.15725</strain>
    </source>
</reference>
<keyword evidence="3 4" id="KW-0975">Bacterial flagellum</keyword>
<dbReference type="SUPFAM" id="SSF117143">
    <property type="entry name" value="Flagellar hook protein flgE"/>
    <property type="match status" value="1"/>
</dbReference>
<feature type="domain" description="Flagellar basal-body/hook protein C-terminal" evidence="6">
    <location>
        <begin position="412"/>
        <end position="454"/>
    </location>
</feature>
<dbReference type="RefSeq" id="WP_189047008.1">
    <property type="nucleotide sequence ID" value="NZ_BMJQ01000007.1"/>
</dbReference>